<dbReference type="RefSeq" id="WP_008371672.1">
    <property type="nucleotide sequence ID" value="NZ_CP070062.1"/>
</dbReference>
<dbReference type="PANTHER" id="PTHR46558">
    <property type="entry name" value="TRACRIPTIONAL REGULATORY PROTEIN-RELATED-RELATED"/>
    <property type="match status" value="1"/>
</dbReference>
<dbReference type="PANTHER" id="PTHR46558:SF11">
    <property type="entry name" value="HTH-TYPE TRANSCRIPTIONAL REGULATOR XRE"/>
    <property type="match status" value="1"/>
</dbReference>
<comment type="caution">
    <text evidence="2">The sequence shown here is derived from an EMBL/GenBank/DDBJ whole genome shotgun (WGS) entry which is preliminary data.</text>
</comment>
<accession>A0A3R6A5Q0</accession>
<sequence>MGDFHNIFKNLRMQNHYTQGQMADLLGISRSAVSMYETGNREPDLETLEKIAKFFNVDMNYLLGSSVTVTSDNPEPSYEDIEQMIARGSHGFSAAQKMKLIQLLSEIDL</sequence>
<name>A0A3R6A5Q0_9FIRM</name>
<dbReference type="GO" id="GO:0003677">
    <property type="term" value="F:DNA binding"/>
    <property type="evidence" value="ECO:0007669"/>
    <property type="project" value="UniProtKB-KW"/>
</dbReference>
<evidence type="ECO:0000313" key="2">
    <source>
        <dbReference type="EMBL" id="RGT87582.1"/>
    </source>
</evidence>
<dbReference type="PROSITE" id="PS50943">
    <property type="entry name" value="HTH_CROC1"/>
    <property type="match status" value="1"/>
</dbReference>
<gene>
    <name evidence="2" type="ORF">DWX03_14165</name>
</gene>
<dbReference type="Proteomes" id="UP000283360">
    <property type="component" value="Unassembled WGS sequence"/>
</dbReference>
<reference evidence="2 3" key="1">
    <citation type="submission" date="2018-08" db="EMBL/GenBank/DDBJ databases">
        <title>A genome reference for cultivated species of the human gut microbiota.</title>
        <authorList>
            <person name="Zou Y."/>
            <person name="Xue W."/>
            <person name="Luo G."/>
        </authorList>
    </citation>
    <scope>NUCLEOTIDE SEQUENCE [LARGE SCALE GENOMIC DNA]</scope>
    <source>
        <strain evidence="2 3">AF18-12LB</strain>
    </source>
</reference>
<dbReference type="EMBL" id="QRXJ01000022">
    <property type="protein sequence ID" value="RGT87582.1"/>
    <property type="molecule type" value="Genomic_DNA"/>
</dbReference>
<dbReference type="SMART" id="SM00530">
    <property type="entry name" value="HTH_XRE"/>
    <property type="match status" value="1"/>
</dbReference>
<dbReference type="AlphaFoldDB" id="A0A3R6A5Q0"/>
<protein>
    <submittedName>
        <fullName evidence="2">XRE family transcriptional regulator</fullName>
    </submittedName>
</protein>
<dbReference type="SUPFAM" id="SSF47413">
    <property type="entry name" value="lambda repressor-like DNA-binding domains"/>
    <property type="match status" value="1"/>
</dbReference>
<evidence type="ECO:0000256" key="1">
    <source>
        <dbReference type="ARBA" id="ARBA00023125"/>
    </source>
</evidence>
<dbReference type="Pfam" id="PF01381">
    <property type="entry name" value="HTH_3"/>
    <property type="match status" value="1"/>
</dbReference>
<keyword evidence="1" id="KW-0238">DNA-binding</keyword>
<keyword evidence="3" id="KW-1185">Reference proteome</keyword>
<dbReference type="GeneID" id="92826255"/>
<dbReference type="Gene3D" id="1.10.260.40">
    <property type="entry name" value="lambda repressor-like DNA-binding domains"/>
    <property type="match status" value="1"/>
</dbReference>
<dbReference type="InterPro" id="IPR001387">
    <property type="entry name" value="Cro/C1-type_HTH"/>
</dbReference>
<dbReference type="InterPro" id="IPR010982">
    <property type="entry name" value="Lambda_DNA-bd_dom_sf"/>
</dbReference>
<organism evidence="2 3">
    <name type="scientific">Coprococcus comes</name>
    <dbReference type="NCBI Taxonomy" id="410072"/>
    <lineage>
        <taxon>Bacteria</taxon>
        <taxon>Bacillati</taxon>
        <taxon>Bacillota</taxon>
        <taxon>Clostridia</taxon>
        <taxon>Lachnospirales</taxon>
        <taxon>Lachnospiraceae</taxon>
        <taxon>Coprococcus</taxon>
    </lineage>
</organism>
<dbReference type="CDD" id="cd00093">
    <property type="entry name" value="HTH_XRE"/>
    <property type="match status" value="1"/>
</dbReference>
<proteinExistence type="predicted"/>
<evidence type="ECO:0000313" key="3">
    <source>
        <dbReference type="Proteomes" id="UP000283360"/>
    </source>
</evidence>